<dbReference type="Pfam" id="PF09261">
    <property type="entry name" value="Alpha-mann_mid"/>
    <property type="match status" value="1"/>
</dbReference>
<keyword evidence="7 10" id="KW-0326">Glycosidase</keyword>
<dbReference type="Pfam" id="PF01074">
    <property type="entry name" value="Glyco_hydro_38N"/>
    <property type="match status" value="1"/>
</dbReference>
<keyword evidence="11" id="KW-1133">Transmembrane helix</keyword>
<keyword evidence="3 10" id="KW-0479">Metal-binding</keyword>
<feature type="domain" description="Glycoside hydrolase family 38 central" evidence="12">
    <location>
        <begin position="485"/>
        <end position="568"/>
    </location>
</feature>
<gene>
    <name evidence="13" type="primary">107360206</name>
</gene>
<keyword evidence="4 10" id="KW-0378">Hydrolase</keyword>
<dbReference type="FunFam" id="1.20.1270.50:FF:000001">
    <property type="entry name" value="Alpha-mannosidase"/>
    <property type="match status" value="1"/>
</dbReference>
<dbReference type="SMART" id="SM00872">
    <property type="entry name" value="Alpha-mann_mid"/>
    <property type="match status" value="1"/>
</dbReference>
<comment type="cofactor">
    <cofactor evidence="10">
        <name>Zn(2+)</name>
        <dbReference type="ChEBI" id="CHEBI:29105"/>
    </cofactor>
    <text evidence="10">Binds 1 zinc ion per subunit.</text>
</comment>
<evidence type="ECO:0000256" key="8">
    <source>
        <dbReference type="ARBA" id="ARBA00059516"/>
    </source>
</evidence>
<keyword evidence="11" id="KW-0472">Membrane</keyword>
<evidence type="ECO:0000256" key="3">
    <source>
        <dbReference type="ARBA" id="ARBA00022723"/>
    </source>
</evidence>
<dbReference type="HOGENOM" id="CLU_004690_1_0_1"/>
<dbReference type="PANTHER" id="PTHR11607:SF3">
    <property type="entry name" value="LYSOSOMAL ALPHA-MANNOSIDASE"/>
    <property type="match status" value="1"/>
</dbReference>
<evidence type="ECO:0000256" key="11">
    <source>
        <dbReference type="SAM" id="Phobius"/>
    </source>
</evidence>
<dbReference type="EC" id="3.2.1.-" evidence="10"/>
<evidence type="ECO:0000256" key="4">
    <source>
        <dbReference type="ARBA" id="ARBA00022801"/>
    </source>
</evidence>
<dbReference type="PANTHER" id="PTHR11607">
    <property type="entry name" value="ALPHA-MANNOSIDASE"/>
    <property type="match status" value="1"/>
</dbReference>
<dbReference type="CDD" id="cd10809">
    <property type="entry name" value="GH38N_AMII_GMII_SfManIII_like"/>
    <property type="match status" value="1"/>
</dbReference>
<dbReference type="SUPFAM" id="SSF88688">
    <property type="entry name" value="Families 57/38 glycoside transferase middle domain"/>
    <property type="match status" value="1"/>
</dbReference>
<evidence type="ECO:0000313" key="13">
    <source>
        <dbReference type="EnsemblMetazoa" id="tetur05g08430.1"/>
    </source>
</evidence>
<accession>T1K631</accession>
<dbReference type="InterPro" id="IPR037094">
    <property type="entry name" value="Glyco_hydro_38_cen_sf"/>
</dbReference>
<protein>
    <recommendedName>
        <fullName evidence="10">Alpha-mannosidase</fullName>
        <ecNumber evidence="10">3.2.1.-</ecNumber>
    </recommendedName>
</protein>
<dbReference type="eggNOG" id="KOG1958">
    <property type="taxonomic scope" value="Eukaryota"/>
</dbReference>
<dbReference type="InterPro" id="IPR011330">
    <property type="entry name" value="Glyco_hydro/deAcase_b/a-brl"/>
</dbReference>
<dbReference type="InterPro" id="IPR028995">
    <property type="entry name" value="Glyco_hydro_57/38_cen_sf"/>
</dbReference>
<dbReference type="InterPro" id="IPR011682">
    <property type="entry name" value="Glyco_hydro_38_C"/>
</dbReference>
<keyword evidence="5 10" id="KW-0862">Zinc</keyword>
<dbReference type="InterPro" id="IPR050843">
    <property type="entry name" value="Glycosyl_Hydrlase_38"/>
</dbReference>
<dbReference type="GO" id="GO:0004572">
    <property type="term" value="F:mannosyl-oligosaccharide 1,3-1,6-alpha-mannosidase activity"/>
    <property type="evidence" value="ECO:0007669"/>
    <property type="project" value="UniProtKB-EC"/>
</dbReference>
<dbReference type="EMBL" id="CAEY01001592">
    <property type="status" value="NOT_ANNOTATED_CDS"/>
    <property type="molecule type" value="Genomic_DNA"/>
</dbReference>
<dbReference type="Proteomes" id="UP000015104">
    <property type="component" value="Unassembled WGS sequence"/>
</dbReference>
<dbReference type="GO" id="GO:0000139">
    <property type="term" value="C:Golgi membrane"/>
    <property type="evidence" value="ECO:0007669"/>
    <property type="project" value="TreeGrafter"/>
</dbReference>
<feature type="transmembrane region" description="Helical" evidence="11">
    <location>
        <begin position="12"/>
        <end position="31"/>
    </location>
</feature>
<dbReference type="Gene3D" id="2.60.40.1180">
    <property type="entry name" value="Golgi alpha-mannosidase II"/>
    <property type="match status" value="1"/>
</dbReference>
<dbReference type="SUPFAM" id="SSF74650">
    <property type="entry name" value="Galactose mutarotase-like"/>
    <property type="match status" value="1"/>
</dbReference>
<dbReference type="FunFam" id="3.20.110.10:FF:000003">
    <property type="entry name" value="Alpha-mannosidase"/>
    <property type="match status" value="1"/>
</dbReference>
<dbReference type="Gene3D" id="1.20.1270.50">
    <property type="entry name" value="Glycoside hydrolase family 38, central domain"/>
    <property type="match status" value="1"/>
</dbReference>
<comment type="subunit">
    <text evidence="2">Homodimer; disulfide-linked.</text>
</comment>
<evidence type="ECO:0000313" key="14">
    <source>
        <dbReference type="Proteomes" id="UP000015104"/>
    </source>
</evidence>
<dbReference type="OrthoDB" id="10261055at2759"/>
<evidence type="ECO:0000256" key="7">
    <source>
        <dbReference type="ARBA" id="ARBA00023295"/>
    </source>
</evidence>
<evidence type="ECO:0000256" key="9">
    <source>
        <dbReference type="ARBA" id="ARBA00093232"/>
    </source>
</evidence>
<dbReference type="GO" id="GO:0030246">
    <property type="term" value="F:carbohydrate binding"/>
    <property type="evidence" value="ECO:0007669"/>
    <property type="project" value="InterPro"/>
</dbReference>
<evidence type="ECO:0000259" key="12">
    <source>
        <dbReference type="SMART" id="SM00872"/>
    </source>
</evidence>
<dbReference type="KEGG" id="tut:107360206"/>
<dbReference type="InterPro" id="IPR000602">
    <property type="entry name" value="Glyco_hydro_38_N"/>
</dbReference>
<dbReference type="OMA" id="HPPRIAQ"/>
<dbReference type="Gene3D" id="2.70.98.30">
    <property type="entry name" value="Golgi alpha-mannosidase II, domain 4"/>
    <property type="match status" value="1"/>
</dbReference>
<dbReference type="GO" id="GO:0006013">
    <property type="term" value="P:mannose metabolic process"/>
    <property type="evidence" value="ECO:0007669"/>
    <property type="project" value="InterPro"/>
</dbReference>
<keyword evidence="14" id="KW-1185">Reference proteome</keyword>
<dbReference type="InterPro" id="IPR027291">
    <property type="entry name" value="Glyco_hydro_38_N_sf"/>
</dbReference>
<evidence type="ECO:0000256" key="10">
    <source>
        <dbReference type="RuleBase" id="RU361199"/>
    </source>
</evidence>
<comment type="catalytic activity">
    <reaction evidence="9">
        <text>N(4)-{beta-D-GlcNAc-(1-&gt;2)-alpha-D-Man-(1-&gt;3)-[alpha-D-Man-(1-&gt;3)-[alpha-D-Man-(1-&gt;6)]-alpha-D-Man-(1-&gt;6)]-beta-D-Man-(1-&gt;4)-beta-D-GlcNAc-(1-&gt;4)-beta-D-GlcNAc}-L-asparaginyl-[protein] + 2 H2O = 2 alpha-D-mannopyranose + an N(4)-{beta-D-GlcNAc-(1-&gt;2)-alpha-D-Man-(1-&gt;3)-[alpha-D-Man-(1-&gt;6)]-beta-D-Man-(1-&gt;4)-beta-D-GlcNAc-(1-&gt;4)-beta-D-GlcNAc}-L-asparaginyl-[protein]</text>
        <dbReference type="Rhea" id="RHEA:56052"/>
        <dbReference type="Rhea" id="RHEA-COMP:14368"/>
        <dbReference type="Rhea" id="RHEA-COMP:14369"/>
        <dbReference type="ChEBI" id="CHEBI:15377"/>
        <dbReference type="ChEBI" id="CHEBI:28729"/>
        <dbReference type="ChEBI" id="CHEBI:60615"/>
        <dbReference type="ChEBI" id="CHEBI:60625"/>
        <dbReference type="EC" id="3.2.1.114"/>
    </reaction>
</comment>
<dbReference type="InterPro" id="IPR011013">
    <property type="entry name" value="Gal_mutarotase_sf_dom"/>
</dbReference>
<evidence type="ECO:0000256" key="5">
    <source>
        <dbReference type="ARBA" id="ARBA00022833"/>
    </source>
</evidence>
<dbReference type="Pfam" id="PF07748">
    <property type="entry name" value="Glyco_hydro_38C"/>
    <property type="match status" value="1"/>
</dbReference>
<dbReference type="STRING" id="32264.T1K631"/>
<dbReference type="EnsemblMetazoa" id="tetur05g08430.1">
    <property type="protein sequence ID" value="tetur05g08430.1"/>
    <property type="gene ID" value="tetur05g08430"/>
</dbReference>
<reference evidence="13" key="2">
    <citation type="submission" date="2015-06" db="UniProtKB">
        <authorList>
            <consortium name="EnsemblMetazoa"/>
        </authorList>
    </citation>
    <scope>IDENTIFICATION</scope>
</reference>
<dbReference type="AlphaFoldDB" id="T1K631"/>
<organism evidence="13 14">
    <name type="scientific">Tetranychus urticae</name>
    <name type="common">Two-spotted spider mite</name>
    <dbReference type="NCBI Taxonomy" id="32264"/>
    <lineage>
        <taxon>Eukaryota</taxon>
        <taxon>Metazoa</taxon>
        <taxon>Ecdysozoa</taxon>
        <taxon>Arthropoda</taxon>
        <taxon>Chelicerata</taxon>
        <taxon>Arachnida</taxon>
        <taxon>Acari</taxon>
        <taxon>Acariformes</taxon>
        <taxon>Trombidiformes</taxon>
        <taxon>Prostigmata</taxon>
        <taxon>Eleutherengona</taxon>
        <taxon>Raphignathae</taxon>
        <taxon>Tetranychoidea</taxon>
        <taxon>Tetranychidae</taxon>
        <taxon>Tetranychus</taxon>
    </lineage>
</organism>
<comment type="function">
    <text evidence="8">Catalyzes the first committed step in the biosynthesis of complex N-glycans. It controls conversion of high mannose to complex N-glycans; the final hydrolytic step in the N-glycan maturation pathway.</text>
</comment>
<reference evidence="14" key="1">
    <citation type="submission" date="2011-08" db="EMBL/GenBank/DDBJ databases">
        <authorList>
            <person name="Rombauts S."/>
        </authorList>
    </citation>
    <scope>NUCLEOTIDE SEQUENCE</scope>
    <source>
        <strain evidence="14">London</strain>
    </source>
</reference>
<dbReference type="InterPro" id="IPR015341">
    <property type="entry name" value="Glyco_hydro_38_cen"/>
</dbReference>
<evidence type="ECO:0000256" key="1">
    <source>
        <dbReference type="ARBA" id="ARBA00009792"/>
    </source>
</evidence>
<dbReference type="InterPro" id="IPR013780">
    <property type="entry name" value="Glyco_hydro_b"/>
</dbReference>
<evidence type="ECO:0000256" key="6">
    <source>
        <dbReference type="ARBA" id="ARBA00023157"/>
    </source>
</evidence>
<sequence length="1104" mass="128490">MLRIFRKRSKILYVTWLLGLVFLTGSFYYVFSFRNASEKDRLQSSFRLTSEIHTRLQELEGGLKENRILLDDIRNNIAQVSKSLHIKFYQHPDQKVLVPLKYCEKSAEEEQNYKNGFNLTMEDVYNMNNFENVNGGVWTQGWDIQINQSRWIEDKLKIFVVPHSHCDPGWLKTFDQYFRDQTRHILNNILKKLQEDPSLKFIWAETSFFAAWWDILKSEDDREAIKTLLDNGQLEIVTGGWVMNDEANTHYFAMISQMVDGHEWLKNVLNYKPRYGWAIDPFGLSPTMAFLLKKMGLKAMVIQRVHYSIKKYLAQKQSLEFKWRQYWETNNVPKDDISCHIEPFYSYDVPHTCGPDPKVCCQFDFKRLPPNRLHCPWKVPPQRITDQNIAQRAAMLVEQYRKKATLYRKNSLLVPLGDDFRFDKLVEWDNQVTNYQKLFDYINAKTDWNIEIKWGTLSDYFESFDDSDLPALSGDFFTYADRDDNYWSGFYTTRPYFKRLDRILESYVRGAEILFSIGSMLSDIDATVKDRLSNALNVARTNLAIFQHHDGITGTAKDPVVNDYGFRMITSLQNCQAIISTMSFYLLHLPLTEQNTVPLTMIDLFPNHNLLLPIKDVIQINDQSPRHLVIYNSLGMQRKELICILIPKNISNWIIRDHNGKMVEEVQVNQAWDYTTLLDDIAEACFFADLEPLSLVQYTIEKSDTNSSYESSTNFLYNFPDDPKSPPAAMELEMEGVKLLFNGADGMLRKVILHQGDFFKTLDLRLKFMFYGTRAGNKKVEKSGAYLFLPDSAEAQDMAYSKPLIRITDGPLVSRMEILIDNAMKLRHQITLVRGKPYFEIENEFHMVKGSFDNKELLLRFFSDVQNDNTFYTDLNGFQMVKRKWFEKLPVQGNVYPMPSLMYIEDAWTRLNILSAQPLGVTSQHPGMIDIFLDRRLLQDDNRGVGQGVTDHRRTREKFRVAIENRGLNSLKPTSHVQRELLKLLNEPFLMQSYASSNHGEVQFMPSSLPCDVHLLNFRSDLSTLNEFYLFLHRFGSTCESQCPSSHPFTLLPHLSRNIISAIQPTMSSLSLSLNHVLNSNLNISSHQINLDQMDFAVFSLKLK</sequence>
<comment type="similarity">
    <text evidence="1 10">Belongs to the glycosyl hydrolase 38 family.</text>
</comment>
<keyword evidence="11" id="KW-0812">Transmembrane</keyword>
<evidence type="ECO:0000256" key="2">
    <source>
        <dbReference type="ARBA" id="ARBA00011748"/>
    </source>
</evidence>
<dbReference type="SUPFAM" id="SSF88713">
    <property type="entry name" value="Glycoside hydrolase/deacetylase"/>
    <property type="match status" value="1"/>
</dbReference>
<dbReference type="GO" id="GO:0046872">
    <property type="term" value="F:metal ion binding"/>
    <property type="evidence" value="ECO:0007669"/>
    <property type="project" value="UniProtKB-KW"/>
</dbReference>
<dbReference type="Gene3D" id="3.20.110.10">
    <property type="entry name" value="Glycoside hydrolase 38, N terminal domain"/>
    <property type="match status" value="1"/>
</dbReference>
<name>T1K631_TETUR</name>
<keyword evidence="6" id="KW-1015">Disulfide bond</keyword>
<dbReference type="GO" id="GO:0006491">
    <property type="term" value="P:N-glycan processing"/>
    <property type="evidence" value="ECO:0007669"/>
    <property type="project" value="TreeGrafter"/>
</dbReference>
<proteinExistence type="inferred from homology"/>